<proteinExistence type="inferred from homology"/>
<dbReference type="NCBIfam" id="NF003843">
    <property type="entry name" value="PRK05422.1"/>
    <property type="match status" value="1"/>
</dbReference>
<accession>A0ABV8QP66</accession>
<dbReference type="PANTHER" id="PTHR30308">
    <property type="entry name" value="TMRNA-BINDING COMPONENT OF TRANS-TRANSLATION TAGGING COMPLEX"/>
    <property type="match status" value="1"/>
</dbReference>
<dbReference type="Pfam" id="PF01668">
    <property type="entry name" value="SmpB"/>
    <property type="match status" value="1"/>
</dbReference>
<dbReference type="Gene3D" id="2.40.280.10">
    <property type="match status" value="1"/>
</dbReference>
<evidence type="ECO:0000256" key="1">
    <source>
        <dbReference type="ARBA" id="ARBA00022490"/>
    </source>
</evidence>
<reference evidence="5" key="1">
    <citation type="journal article" date="2019" name="Int. J. Syst. Evol. Microbiol.">
        <title>The Global Catalogue of Microorganisms (GCM) 10K type strain sequencing project: providing services to taxonomists for standard genome sequencing and annotation.</title>
        <authorList>
            <consortium name="The Broad Institute Genomics Platform"/>
            <consortium name="The Broad Institute Genome Sequencing Center for Infectious Disease"/>
            <person name="Wu L."/>
            <person name="Ma J."/>
        </authorList>
    </citation>
    <scope>NUCLEOTIDE SEQUENCE [LARGE SCALE GENOMIC DNA]</scope>
    <source>
        <strain evidence="5">CECT 8289</strain>
    </source>
</reference>
<evidence type="ECO:0000313" key="4">
    <source>
        <dbReference type="EMBL" id="MFC4261407.1"/>
    </source>
</evidence>
<comment type="subcellular location">
    <subcellularLocation>
        <location evidence="3">Cytoplasm</location>
    </subcellularLocation>
    <text evidence="3">The tmRNA-SmpB complex associates with stalled 70S ribosomes.</text>
</comment>
<keyword evidence="5" id="KW-1185">Reference proteome</keyword>
<dbReference type="EMBL" id="JBHSCZ010000001">
    <property type="protein sequence ID" value="MFC4261407.1"/>
    <property type="molecule type" value="Genomic_DNA"/>
</dbReference>
<dbReference type="InterPro" id="IPR023620">
    <property type="entry name" value="SmpB"/>
</dbReference>
<evidence type="ECO:0000256" key="2">
    <source>
        <dbReference type="ARBA" id="ARBA00022884"/>
    </source>
</evidence>
<dbReference type="SUPFAM" id="SSF74982">
    <property type="entry name" value="Small protein B (SmpB)"/>
    <property type="match status" value="1"/>
</dbReference>
<comment type="caution">
    <text evidence="4">The sequence shown here is derived from an EMBL/GenBank/DDBJ whole genome shotgun (WGS) entry which is preliminary data.</text>
</comment>
<dbReference type="PANTHER" id="PTHR30308:SF2">
    <property type="entry name" value="SSRA-BINDING PROTEIN"/>
    <property type="match status" value="1"/>
</dbReference>
<evidence type="ECO:0000256" key="3">
    <source>
        <dbReference type="HAMAP-Rule" id="MF_00023"/>
    </source>
</evidence>
<name>A0ABV8QP66_9BACT</name>
<dbReference type="PROSITE" id="PS01317">
    <property type="entry name" value="SSRP"/>
    <property type="match status" value="1"/>
</dbReference>
<evidence type="ECO:0000313" key="5">
    <source>
        <dbReference type="Proteomes" id="UP001595907"/>
    </source>
</evidence>
<comment type="similarity">
    <text evidence="3">Belongs to the SmpB family.</text>
</comment>
<organism evidence="4 5">
    <name type="scientific">Ferruginibacter yonginensis</name>
    <dbReference type="NCBI Taxonomy" id="1310416"/>
    <lineage>
        <taxon>Bacteria</taxon>
        <taxon>Pseudomonadati</taxon>
        <taxon>Bacteroidota</taxon>
        <taxon>Chitinophagia</taxon>
        <taxon>Chitinophagales</taxon>
        <taxon>Chitinophagaceae</taxon>
        <taxon>Ferruginibacter</taxon>
    </lineage>
</organism>
<dbReference type="Proteomes" id="UP001595907">
    <property type="component" value="Unassembled WGS sequence"/>
</dbReference>
<dbReference type="RefSeq" id="WP_379705693.1">
    <property type="nucleotide sequence ID" value="NZ_JBHSCZ010000001.1"/>
</dbReference>
<keyword evidence="2 3" id="KW-0694">RNA-binding</keyword>
<gene>
    <name evidence="3 4" type="primary">smpB</name>
    <name evidence="4" type="ORF">ACFOWM_00830</name>
</gene>
<sequence length="145" mass="17041">MELNNKKAYYEYFFETTYTAGLVLKGTEIKSLRTGKASFNDSYCIFDKGELYVKSLHISEYAFGTYMNHEPMQERKLLLNKRELKKLEEKSKEKGYSIIPLKIFINEKGLAKIDIGLGKGKKNYDKRETIKQRENDRDIKRTYGL</sequence>
<protein>
    <recommendedName>
        <fullName evidence="3">SsrA-binding protein</fullName>
    </recommendedName>
    <alternativeName>
        <fullName evidence="3">Small protein B</fullName>
    </alternativeName>
</protein>
<comment type="function">
    <text evidence="3">Required for rescue of stalled ribosomes mediated by trans-translation. Binds to transfer-messenger RNA (tmRNA), required for stable association of tmRNA with ribosomes. tmRNA and SmpB together mimic tRNA shape, replacing the anticodon stem-loop with SmpB. tmRNA is encoded by the ssrA gene; the 2 termini fold to resemble tRNA(Ala) and it encodes a 'tag peptide', a short internal open reading frame. During trans-translation Ala-aminoacylated tmRNA acts like a tRNA, entering the A-site of stalled ribosomes, displacing the stalled mRNA. The ribosome then switches to translate the ORF on the tmRNA; the nascent peptide is terminated with the 'tag peptide' encoded by the tmRNA and targeted for degradation. The ribosome is freed to recommence translation, which seems to be the essential function of trans-translation.</text>
</comment>
<dbReference type="HAMAP" id="MF_00023">
    <property type="entry name" value="SmpB"/>
    <property type="match status" value="1"/>
</dbReference>
<dbReference type="InterPro" id="IPR000037">
    <property type="entry name" value="SsrA-bd_prot"/>
</dbReference>
<keyword evidence="1 3" id="KW-0963">Cytoplasm</keyword>
<dbReference type="NCBIfam" id="TIGR00086">
    <property type="entry name" value="smpB"/>
    <property type="match status" value="1"/>
</dbReference>
<dbReference type="InterPro" id="IPR020081">
    <property type="entry name" value="SsrA-bd_prot_CS"/>
</dbReference>